<dbReference type="OMA" id="MAHFEDF"/>
<dbReference type="RefSeq" id="XP_004039199.1">
    <property type="nucleotide sequence ID" value="XM_004039152.1"/>
</dbReference>
<dbReference type="InterPro" id="IPR016159">
    <property type="entry name" value="Cullin_repeat-like_dom_sf"/>
</dbReference>
<evidence type="ECO:0000256" key="3">
    <source>
        <dbReference type="RuleBase" id="RU003829"/>
    </source>
</evidence>
<dbReference type="Gene3D" id="1.20.1310.10">
    <property type="entry name" value="Cullin Repeats"/>
    <property type="match status" value="2"/>
</dbReference>
<dbReference type="Proteomes" id="UP000008983">
    <property type="component" value="Unassembled WGS sequence"/>
</dbReference>
<dbReference type="Gene3D" id="1.10.10.10">
    <property type="entry name" value="Winged helix-like DNA-binding domain superfamily/Winged helix DNA-binding domain"/>
    <property type="match status" value="1"/>
</dbReference>
<evidence type="ECO:0000313" key="6">
    <source>
        <dbReference type="Proteomes" id="UP000008983"/>
    </source>
</evidence>
<accession>G0QLK8</accession>
<dbReference type="PANTHER" id="PTHR11932">
    <property type="entry name" value="CULLIN"/>
    <property type="match status" value="1"/>
</dbReference>
<evidence type="ECO:0000259" key="4">
    <source>
        <dbReference type="PROSITE" id="PS50069"/>
    </source>
</evidence>
<dbReference type="InterPro" id="IPR016158">
    <property type="entry name" value="Cullin_homology"/>
</dbReference>
<dbReference type="Gene3D" id="4.10.1030.10">
    <property type="entry name" value="Ring Box Chain A, domain 5"/>
    <property type="match status" value="1"/>
</dbReference>
<dbReference type="SMART" id="SM00182">
    <property type="entry name" value="CULLIN"/>
    <property type="match status" value="1"/>
</dbReference>
<dbReference type="PROSITE" id="PS50069">
    <property type="entry name" value="CULLIN_2"/>
    <property type="match status" value="1"/>
</dbReference>
<dbReference type="InterPro" id="IPR036317">
    <property type="entry name" value="Cullin_homology_sf"/>
</dbReference>
<protein>
    <recommendedName>
        <fullName evidence="4">Cullin family profile domain-containing protein</fullName>
    </recommendedName>
</protein>
<gene>
    <name evidence="5" type="ORF">IMG5_032160</name>
</gene>
<comment type="similarity">
    <text evidence="1 2 3">Belongs to the cullin family.</text>
</comment>
<dbReference type="GeneID" id="14910085"/>
<feature type="domain" description="Cullin family profile" evidence="4">
    <location>
        <begin position="145"/>
        <end position="332"/>
    </location>
</feature>
<dbReference type="SUPFAM" id="SSF46785">
    <property type="entry name" value="Winged helix' DNA-binding domain"/>
    <property type="match status" value="1"/>
</dbReference>
<dbReference type="SUPFAM" id="SSF74788">
    <property type="entry name" value="Cullin repeat-like"/>
    <property type="match status" value="1"/>
</dbReference>
<evidence type="ECO:0000256" key="2">
    <source>
        <dbReference type="PROSITE-ProRule" id="PRU00330"/>
    </source>
</evidence>
<dbReference type="AlphaFoldDB" id="G0QLK8"/>
<evidence type="ECO:0000256" key="1">
    <source>
        <dbReference type="ARBA" id="ARBA00006019"/>
    </source>
</evidence>
<dbReference type="FunCoup" id="G0QLK8">
    <property type="interactions" value="282"/>
</dbReference>
<dbReference type="Pfam" id="PF26557">
    <property type="entry name" value="Cullin_AB"/>
    <property type="match status" value="1"/>
</dbReference>
<keyword evidence="6" id="KW-1185">Reference proteome</keyword>
<dbReference type="InterPro" id="IPR001373">
    <property type="entry name" value="Cullin_N"/>
</dbReference>
<dbReference type="InterPro" id="IPR045093">
    <property type="entry name" value="Cullin"/>
</dbReference>
<dbReference type="InParanoid" id="G0QLK8"/>
<dbReference type="GO" id="GO:0031625">
    <property type="term" value="F:ubiquitin protein ligase binding"/>
    <property type="evidence" value="ECO:0007669"/>
    <property type="project" value="InterPro"/>
</dbReference>
<dbReference type="InterPro" id="IPR019559">
    <property type="entry name" value="Cullin_neddylation_domain"/>
</dbReference>
<dbReference type="InterPro" id="IPR036390">
    <property type="entry name" value="WH_DNA-bd_sf"/>
</dbReference>
<organism evidence="5 6">
    <name type="scientific">Ichthyophthirius multifiliis</name>
    <name type="common">White spot disease agent</name>
    <name type="synonym">Ich</name>
    <dbReference type="NCBI Taxonomy" id="5932"/>
    <lineage>
        <taxon>Eukaryota</taxon>
        <taxon>Sar</taxon>
        <taxon>Alveolata</taxon>
        <taxon>Ciliophora</taxon>
        <taxon>Intramacronucleata</taxon>
        <taxon>Oligohymenophorea</taxon>
        <taxon>Hymenostomatida</taxon>
        <taxon>Ophryoglenina</taxon>
        <taxon>Ichthyophthirius</taxon>
    </lineage>
</organism>
<sequence>MALEQEKERCQQAFSWSYNLYMDTCENILISKSCKSLISNQYSGLSNMINCDKFQEIQDLFELLSRRKQDNIDIIADQLKQYIIQIGYQINTNESLIKDPKEYIKEIIKFYKKIDLIVQNYLNREQEIQLARSRGFQDFLNKFEKAIFYLAKHCDFELRIGMKGNSEQEIEEKMQDIINILLCFYSRDGFILHYSRFLSNRLLTGSSLSDENEKRLITQIKKEIGKSTTNKLTEMCTDIQISQTIMAEIKKKMRDLDSSKCNEIDWKITVLANAHWQIQPETEVQIPQELKWICENYIKIYLDKHKGRNIKWAFSQGSAEIYGKFDKKYTLDQDIEIGEYENLKINNIFAHKLFKIKMHPTQELRKTLKQDKGNSQSLDDQIDIELKKIRDNQLDACIVRIMKSRKHLKLNELNQEVVKLMSHIFKPQPQQIKQRIESLIEREYLTRSDEDRYVE</sequence>
<proteinExistence type="inferred from homology"/>
<dbReference type="EMBL" id="GL983273">
    <property type="protein sequence ID" value="EGR33897.1"/>
    <property type="molecule type" value="Genomic_DNA"/>
</dbReference>
<reference evidence="5 6" key="1">
    <citation type="submission" date="2011-07" db="EMBL/GenBank/DDBJ databases">
        <authorList>
            <person name="Coyne R."/>
            <person name="Brami D."/>
            <person name="Johnson J."/>
            <person name="Hostetler J."/>
            <person name="Hannick L."/>
            <person name="Clark T."/>
            <person name="Cassidy-Hanley D."/>
            <person name="Inman J."/>
        </authorList>
    </citation>
    <scope>NUCLEOTIDE SEQUENCE [LARGE SCALE GENOMIC DNA]</scope>
    <source>
        <strain evidence="5 6">G5</strain>
    </source>
</reference>
<dbReference type="STRING" id="857967.G0QLK8"/>
<dbReference type="Pfam" id="PF00888">
    <property type="entry name" value="Cullin"/>
    <property type="match status" value="1"/>
</dbReference>
<dbReference type="SUPFAM" id="SSF75632">
    <property type="entry name" value="Cullin homology domain"/>
    <property type="match status" value="1"/>
</dbReference>
<name>G0QLK8_ICHMU</name>
<dbReference type="InterPro" id="IPR036388">
    <property type="entry name" value="WH-like_DNA-bd_sf"/>
</dbReference>
<evidence type="ECO:0000313" key="5">
    <source>
        <dbReference type="EMBL" id="EGR33897.1"/>
    </source>
</evidence>
<dbReference type="OrthoDB" id="435621at2759"/>
<dbReference type="SMART" id="SM00884">
    <property type="entry name" value="Cullin_Nedd8"/>
    <property type="match status" value="1"/>
</dbReference>
<dbReference type="eggNOG" id="KOG2166">
    <property type="taxonomic scope" value="Eukaryota"/>
</dbReference>
<dbReference type="GO" id="GO:0006511">
    <property type="term" value="P:ubiquitin-dependent protein catabolic process"/>
    <property type="evidence" value="ECO:0007669"/>
    <property type="project" value="InterPro"/>
</dbReference>
<dbReference type="InterPro" id="IPR059120">
    <property type="entry name" value="Cullin-like_AB"/>
</dbReference>
<dbReference type="Pfam" id="PF10557">
    <property type="entry name" value="Cullin_Nedd8"/>
    <property type="match status" value="1"/>
</dbReference>